<evidence type="ECO:0000313" key="3">
    <source>
        <dbReference type="Proteomes" id="UP001066276"/>
    </source>
</evidence>
<dbReference type="Proteomes" id="UP001066276">
    <property type="component" value="Chromosome 2_1"/>
</dbReference>
<keyword evidence="3" id="KW-1185">Reference proteome</keyword>
<evidence type="ECO:0000256" key="1">
    <source>
        <dbReference type="SAM" id="MobiDB-lite"/>
    </source>
</evidence>
<evidence type="ECO:0000313" key="2">
    <source>
        <dbReference type="EMBL" id="KAJ1198500.1"/>
    </source>
</evidence>
<proteinExistence type="predicted"/>
<accession>A0AAV7VAA1</accession>
<protein>
    <recommendedName>
        <fullName evidence="4">Stathmin</fullName>
    </recommendedName>
</protein>
<evidence type="ECO:0008006" key="4">
    <source>
        <dbReference type="Google" id="ProtNLM"/>
    </source>
</evidence>
<name>A0AAV7VAA1_PLEWA</name>
<dbReference type="EMBL" id="JANPWB010000003">
    <property type="protein sequence ID" value="KAJ1198500.1"/>
    <property type="molecule type" value="Genomic_DNA"/>
</dbReference>
<reference evidence="2" key="1">
    <citation type="journal article" date="2022" name="bioRxiv">
        <title>Sequencing and chromosome-scale assembly of the giantPleurodeles waltlgenome.</title>
        <authorList>
            <person name="Brown T."/>
            <person name="Elewa A."/>
            <person name="Iarovenko S."/>
            <person name="Subramanian E."/>
            <person name="Araus A.J."/>
            <person name="Petzold A."/>
            <person name="Susuki M."/>
            <person name="Suzuki K.-i.T."/>
            <person name="Hayashi T."/>
            <person name="Toyoda A."/>
            <person name="Oliveira C."/>
            <person name="Osipova E."/>
            <person name="Leigh N.D."/>
            <person name="Simon A."/>
            <person name="Yun M.H."/>
        </authorList>
    </citation>
    <scope>NUCLEOTIDE SEQUENCE</scope>
    <source>
        <strain evidence="2">20211129_DDA</strain>
        <tissue evidence="2">Liver</tissue>
    </source>
</reference>
<dbReference type="AlphaFoldDB" id="A0AAV7VAA1"/>
<organism evidence="2 3">
    <name type="scientific">Pleurodeles waltl</name>
    <name type="common">Iberian ribbed newt</name>
    <dbReference type="NCBI Taxonomy" id="8319"/>
    <lineage>
        <taxon>Eukaryota</taxon>
        <taxon>Metazoa</taxon>
        <taxon>Chordata</taxon>
        <taxon>Craniata</taxon>
        <taxon>Vertebrata</taxon>
        <taxon>Euteleostomi</taxon>
        <taxon>Amphibia</taxon>
        <taxon>Batrachia</taxon>
        <taxon>Caudata</taxon>
        <taxon>Salamandroidea</taxon>
        <taxon>Salamandridae</taxon>
        <taxon>Pleurodelinae</taxon>
        <taxon>Pleurodeles</taxon>
    </lineage>
</organism>
<sequence length="111" mass="12676">MLHGDDIPEEGQEISEELGDQIQKSDAALELPVEGYNNVLEAMVIPRAGSSVSSKNLSPEELTDRREERKLKLELPELNSEQENKLAKLTFEKEQALEEKRMAQEERRLTQ</sequence>
<comment type="caution">
    <text evidence="2">The sequence shown here is derived from an EMBL/GenBank/DDBJ whole genome shotgun (WGS) entry which is preliminary data.</text>
</comment>
<gene>
    <name evidence="2" type="ORF">NDU88_002341</name>
</gene>
<feature type="compositionally biased region" description="Basic and acidic residues" evidence="1">
    <location>
        <begin position="62"/>
        <end position="75"/>
    </location>
</feature>
<feature type="region of interest" description="Disordered" evidence="1">
    <location>
        <begin position="47"/>
        <end position="86"/>
    </location>
</feature>